<dbReference type="EMBL" id="CAIZ01000098">
    <property type="protein sequence ID" value="CCH69691.1"/>
    <property type="molecule type" value="Genomic_DNA"/>
</dbReference>
<dbReference type="STRING" id="1193181.BN10_300032"/>
<reference evidence="2 3" key="1">
    <citation type="journal article" date="2013" name="ISME J.">
        <title>A metabolic model for members of the genus Tetrasphaera involved in enhanced biological phosphorus removal.</title>
        <authorList>
            <person name="Kristiansen R."/>
            <person name="Nguyen H.T.T."/>
            <person name="Saunders A.M."/>
            <person name="Nielsen J.L."/>
            <person name="Wimmer R."/>
            <person name="Le V.Q."/>
            <person name="McIlroy S.J."/>
            <person name="Petrovski S."/>
            <person name="Seviour R.J."/>
            <person name="Calteau A."/>
            <person name="Nielsen K.L."/>
            <person name="Nielsen P.H."/>
        </authorList>
    </citation>
    <scope>NUCLEOTIDE SEQUENCE [LARGE SCALE GENOMIC DNA]</scope>
    <source>
        <strain evidence="2 3">Lp2</strain>
    </source>
</reference>
<protein>
    <recommendedName>
        <fullName evidence="4">EcsC family protein</fullName>
    </recommendedName>
</protein>
<dbReference type="HOGENOM" id="CLU_087895_0_0_11"/>
<dbReference type="RefSeq" id="WP_010849583.1">
    <property type="nucleotide sequence ID" value="NZ_HF570956.1"/>
</dbReference>
<feature type="compositionally biased region" description="Polar residues" evidence="1">
    <location>
        <begin position="10"/>
        <end position="22"/>
    </location>
</feature>
<sequence>MFGNDKKARSTQSALEQAQAPQESGFVGGKAMAMVEKLLDVGIDGRGPFDSATEVAAKALAKEPDPERAVDAIVKSHLKLAMANGFVTSLGGFITMPVALPANVTGFYLLATRMVAAVAKARGYDLTQPHIRSAVLLSLVGADADDLLAKAGVVVPTGRLTALAAERLPGPALMVVNKAIGFRILATSGKSIFKRFGRNVPLIGGAVGAGLDGWVLHKIADKAREEFVTAAPQITA</sequence>
<accession>N0E1P7</accession>
<dbReference type="Proteomes" id="UP000013167">
    <property type="component" value="Unassembled WGS sequence"/>
</dbReference>
<dbReference type="AlphaFoldDB" id="N0E1P7"/>
<gene>
    <name evidence="2" type="ORF">BN10_300032</name>
</gene>
<evidence type="ECO:0000313" key="2">
    <source>
        <dbReference type="EMBL" id="CCH69691.1"/>
    </source>
</evidence>
<evidence type="ECO:0008006" key="4">
    <source>
        <dbReference type="Google" id="ProtNLM"/>
    </source>
</evidence>
<proteinExistence type="predicted"/>
<evidence type="ECO:0000313" key="3">
    <source>
        <dbReference type="Proteomes" id="UP000013167"/>
    </source>
</evidence>
<keyword evidence="3" id="KW-1185">Reference proteome</keyword>
<dbReference type="eggNOG" id="ENOG502ZAV8">
    <property type="taxonomic scope" value="Bacteria"/>
</dbReference>
<comment type="caution">
    <text evidence="2">The sequence shown here is derived from an EMBL/GenBank/DDBJ whole genome shotgun (WGS) entry which is preliminary data.</text>
</comment>
<organism evidence="2 3">
    <name type="scientific">Phycicoccus elongatus Lp2</name>
    <dbReference type="NCBI Taxonomy" id="1193181"/>
    <lineage>
        <taxon>Bacteria</taxon>
        <taxon>Bacillati</taxon>
        <taxon>Actinomycetota</taxon>
        <taxon>Actinomycetes</taxon>
        <taxon>Micrococcales</taxon>
        <taxon>Intrasporangiaceae</taxon>
        <taxon>Phycicoccus</taxon>
    </lineage>
</organism>
<feature type="region of interest" description="Disordered" evidence="1">
    <location>
        <begin position="1"/>
        <end position="22"/>
    </location>
</feature>
<name>N0E1P7_9MICO</name>
<evidence type="ECO:0000256" key="1">
    <source>
        <dbReference type="SAM" id="MobiDB-lite"/>
    </source>
</evidence>